<name>A0AAV2N347_9HYME</name>
<keyword evidence="2" id="KW-1185">Reference proteome</keyword>
<sequence length="83" mass="9481">MKVLLSRTNLEFLTEQRRIRGITPAPLRAVVRLQSFSTMQTVHSAATGHESPREMQHQLIYAPVWKSQRGDAIRLKGRLVDVT</sequence>
<dbReference type="EMBL" id="OZ034824">
    <property type="protein sequence ID" value="CAL1673967.1"/>
    <property type="molecule type" value="Genomic_DNA"/>
</dbReference>
<evidence type="ECO:0000313" key="1">
    <source>
        <dbReference type="EMBL" id="CAL1673967.1"/>
    </source>
</evidence>
<organism evidence="1 2">
    <name type="scientific">Lasius platythorax</name>
    <dbReference type="NCBI Taxonomy" id="488582"/>
    <lineage>
        <taxon>Eukaryota</taxon>
        <taxon>Metazoa</taxon>
        <taxon>Ecdysozoa</taxon>
        <taxon>Arthropoda</taxon>
        <taxon>Hexapoda</taxon>
        <taxon>Insecta</taxon>
        <taxon>Pterygota</taxon>
        <taxon>Neoptera</taxon>
        <taxon>Endopterygota</taxon>
        <taxon>Hymenoptera</taxon>
        <taxon>Apocrita</taxon>
        <taxon>Aculeata</taxon>
        <taxon>Formicoidea</taxon>
        <taxon>Formicidae</taxon>
        <taxon>Formicinae</taxon>
        <taxon>Lasius</taxon>
        <taxon>Lasius</taxon>
    </lineage>
</organism>
<protein>
    <submittedName>
        <fullName evidence="1">Uncharacterized protein</fullName>
    </submittedName>
</protein>
<accession>A0AAV2N347</accession>
<gene>
    <name evidence="1" type="ORF">LPLAT_LOCUS741</name>
</gene>
<dbReference type="AlphaFoldDB" id="A0AAV2N347"/>
<proteinExistence type="predicted"/>
<dbReference type="Proteomes" id="UP001497644">
    <property type="component" value="Chromosome 1"/>
</dbReference>
<evidence type="ECO:0000313" key="2">
    <source>
        <dbReference type="Proteomes" id="UP001497644"/>
    </source>
</evidence>
<reference evidence="1 2" key="1">
    <citation type="submission" date="2024-04" db="EMBL/GenBank/DDBJ databases">
        <authorList>
            <consortium name="Molecular Ecology Group"/>
        </authorList>
    </citation>
    <scope>NUCLEOTIDE SEQUENCE [LARGE SCALE GENOMIC DNA]</scope>
</reference>